<evidence type="ECO:0000256" key="4">
    <source>
        <dbReference type="ARBA" id="ARBA00022827"/>
    </source>
</evidence>
<gene>
    <name evidence="7" type="ORF">PCS_03028</name>
</gene>
<evidence type="ECO:0000256" key="3">
    <source>
        <dbReference type="ARBA" id="ARBA00022630"/>
    </source>
</evidence>
<dbReference type="InterPro" id="IPR016169">
    <property type="entry name" value="FAD-bd_PCMH_sub2"/>
</dbReference>
<proteinExistence type="inferred from homology"/>
<dbReference type="AlphaFoldDB" id="M5PQ69"/>
<dbReference type="EMBL" id="AOSV01000031">
    <property type="protein sequence ID" value="EMG36184.1"/>
    <property type="molecule type" value="Genomic_DNA"/>
</dbReference>
<keyword evidence="5" id="KW-0560">Oxidoreductase</keyword>
<accession>M5PQ69</accession>
<dbReference type="PATRIC" id="fig|1262666.3.peg.3069"/>
<dbReference type="PROSITE" id="PS51387">
    <property type="entry name" value="FAD_PCMH"/>
    <property type="match status" value="1"/>
</dbReference>
<protein>
    <submittedName>
        <fullName evidence="7">FAD/FMN-dependent dehydrogenase</fullName>
    </submittedName>
</protein>
<comment type="similarity">
    <text evidence="2">Belongs to the oxygen-dependent FAD-linked oxidoreductase family.</text>
</comment>
<evidence type="ECO:0000259" key="6">
    <source>
        <dbReference type="PROSITE" id="PS51387"/>
    </source>
</evidence>
<name>M5PQ69_DESAF</name>
<keyword evidence="4" id="KW-0274">FAD</keyword>
<comment type="cofactor">
    <cofactor evidence="1">
        <name>FAD</name>
        <dbReference type="ChEBI" id="CHEBI:57692"/>
    </cofactor>
</comment>
<dbReference type="OrthoDB" id="9775082at2"/>
<evidence type="ECO:0000313" key="7">
    <source>
        <dbReference type="EMBL" id="EMG36184.1"/>
    </source>
</evidence>
<feature type="domain" description="FAD-binding PCMH-type" evidence="6">
    <location>
        <begin position="45"/>
        <end position="216"/>
    </location>
</feature>
<evidence type="ECO:0000256" key="1">
    <source>
        <dbReference type="ARBA" id="ARBA00001974"/>
    </source>
</evidence>
<dbReference type="InterPro" id="IPR016167">
    <property type="entry name" value="FAD-bd_PCMH_sub1"/>
</dbReference>
<dbReference type="Gene3D" id="3.30.43.10">
    <property type="entry name" value="Uridine Diphospho-n-acetylenolpyruvylglucosamine Reductase, domain 2"/>
    <property type="match status" value="1"/>
</dbReference>
<dbReference type="InterPro" id="IPR050416">
    <property type="entry name" value="FAD-linked_Oxidoreductase"/>
</dbReference>
<dbReference type="InterPro" id="IPR036318">
    <property type="entry name" value="FAD-bd_PCMH-like_sf"/>
</dbReference>
<dbReference type="RefSeq" id="WP_005988634.1">
    <property type="nucleotide sequence ID" value="NZ_AOSV01000031.1"/>
</dbReference>
<organism evidence="7 8">
    <name type="scientific">Desulfocurvibacter africanus PCS</name>
    <dbReference type="NCBI Taxonomy" id="1262666"/>
    <lineage>
        <taxon>Bacteria</taxon>
        <taxon>Pseudomonadati</taxon>
        <taxon>Thermodesulfobacteriota</taxon>
        <taxon>Desulfovibrionia</taxon>
        <taxon>Desulfovibrionales</taxon>
        <taxon>Desulfovibrionaceae</taxon>
        <taxon>Desulfocurvibacter</taxon>
    </lineage>
</organism>
<dbReference type="InterPro" id="IPR006094">
    <property type="entry name" value="Oxid_FAD_bind_N"/>
</dbReference>
<dbReference type="InterPro" id="IPR006093">
    <property type="entry name" value="Oxy_OxRdtase_FAD_BS"/>
</dbReference>
<dbReference type="Gene3D" id="3.40.462.20">
    <property type="match status" value="1"/>
</dbReference>
<dbReference type="InterPro" id="IPR016166">
    <property type="entry name" value="FAD-bd_PCMH"/>
</dbReference>
<dbReference type="Pfam" id="PF08031">
    <property type="entry name" value="BBE"/>
    <property type="match status" value="1"/>
</dbReference>
<evidence type="ECO:0000256" key="2">
    <source>
        <dbReference type="ARBA" id="ARBA00005466"/>
    </source>
</evidence>
<dbReference type="GO" id="GO:0016491">
    <property type="term" value="F:oxidoreductase activity"/>
    <property type="evidence" value="ECO:0007669"/>
    <property type="project" value="UniProtKB-KW"/>
</dbReference>
<keyword evidence="3" id="KW-0285">Flavoprotein</keyword>
<dbReference type="PANTHER" id="PTHR42973">
    <property type="entry name" value="BINDING OXIDOREDUCTASE, PUTATIVE (AFU_ORTHOLOGUE AFUA_1G17690)-RELATED"/>
    <property type="match status" value="1"/>
</dbReference>
<dbReference type="Proteomes" id="UP000011922">
    <property type="component" value="Unassembled WGS sequence"/>
</dbReference>
<dbReference type="Pfam" id="PF01565">
    <property type="entry name" value="FAD_binding_4"/>
    <property type="match status" value="1"/>
</dbReference>
<dbReference type="PANTHER" id="PTHR42973:SF39">
    <property type="entry name" value="FAD-BINDING PCMH-TYPE DOMAIN-CONTAINING PROTEIN"/>
    <property type="match status" value="1"/>
</dbReference>
<reference evidence="7 8" key="1">
    <citation type="journal article" date="2013" name="Genome Announc.">
        <title>Draft Genome Sequence for Desulfovibrio africanus Strain PCS.</title>
        <authorList>
            <person name="Brown S.D."/>
            <person name="Utturkar S.M."/>
            <person name="Arkin A.P."/>
            <person name="Deutschbauer A.M."/>
            <person name="Elias D.A."/>
            <person name="Hazen T.C."/>
            <person name="Chakraborty R."/>
        </authorList>
    </citation>
    <scope>NUCLEOTIDE SEQUENCE [LARGE SCALE GENOMIC DNA]</scope>
    <source>
        <strain evidence="7 8">PCS</strain>
    </source>
</reference>
<dbReference type="InterPro" id="IPR012951">
    <property type="entry name" value="BBE"/>
</dbReference>
<evidence type="ECO:0000256" key="5">
    <source>
        <dbReference type="ARBA" id="ARBA00023002"/>
    </source>
</evidence>
<dbReference type="SUPFAM" id="SSF56176">
    <property type="entry name" value="FAD-binding/transporter-associated domain-like"/>
    <property type="match status" value="1"/>
</dbReference>
<dbReference type="PROSITE" id="PS00862">
    <property type="entry name" value="OX2_COVAL_FAD"/>
    <property type="match status" value="1"/>
</dbReference>
<evidence type="ECO:0000313" key="8">
    <source>
        <dbReference type="Proteomes" id="UP000011922"/>
    </source>
</evidence>
<dbReference type="GO" id="GO:0071949">
    <property type="term" value="F:FAD binding"/>
    <property type="evidence" value="ECO:0007669"/>
    <property type="project" value="InterPro"/>
</dbReference>
<dbReference type="Gene3D" id="3.30.465.10">
    <property type="match status" value="1"/>
</dbReference>
<comment type="caution">
    <text evidence="7">The sequence shown here is derived from an EMBL/GenBank/DDBJ whole genome shotgun (WGS) entry which is preliminary data.</text>
</comment>
<sequence length="468" mass="51742">MKNPEQSEVQISPSAVDAFRKSLRGQLIEPGDPQYEAARKVYNGMIDKRPRMVARCADVADVMACVNFARDNGLLLAIRGGGHNGAGLGTCDNGLVVDLSPMKGIRIDPVAGTARVEAGCIQRDVDHATHAFGLAVPAGVISTTGISGLTLGGGHGYLTRKYGLTIDNLLEADLVLADGRFVTANERENPDLFWAIRGGGGNFGVVTSLLFKAHPVHTVYAGLSFWGLDQAREVLRWHRRFITEASEDLYGYPAFLPVPPIPLFPQELHRRPVYAVVWCYIGDMDKAEEVFAPIRSFAPPLFEHIGPMPFPALQSMFDPLIPPGLQWYWRGDFVGELSDEAIDVHLEYAAKIPTTGSQMHLYPISGAANRVAEADTAFSYREASWSMVIVGVDPDPANKELITNWVRSYWQALQPYSLGAGYVNFLMDEGQQRVERTYRGNYPRLAEIKRKYDPHNLFRVNQNIRPAG</sequence>